<accession>A0A4Y2SXG8</accession>
<reference evidence="2 3" key="1">
    <citation type="journal article" date="2019" name="Sci. Rep.">
        <title>Orb-weaving spider Araneus ventricosus genome elucidates the spidroin gene catalogue.</title>
        <authorList>
            <person name="Kono N."/>
            <person name="Nakamura H."/>
            <person name="Ohtoshi R."/>
            <person name="Moran D.A.P."/>
            <person name="Shinohara A."/>
            <person name="Yoshida Y."/>
            <person name="Fujiwara M."/>
            <person name="Mori M."/>
            <person name="Tomita M."/>
            <person name="Arakawa K."/>
        </authorList>
    </citation>
    <scope>NUCLEOTIDE SEQUENCE [LARGE SCALE GENOMIC DNA]</scope>
</reference>
<proteinExistence type="predicted"/>
<feature type="region of interest" description="Disordered" evidence="1">
    <location>
        <begin position="1"/>
        <end position="29"/>
    </location>
</feature>
<evidence type="ECO:0000313" key="3">
    <source>
        <dbReference type="Proteomes" id="UP000499080"/>
    </source>
</evidence>
<organism evidence="2 3">
    <name type="scientific">Araneus ventricosus</name>
    <name type="common">Orbweaver spider</name>
    <name type="synonym">Epeira ventricosa</name>
    <dbReference type="NCBI Taxonomy" id="182803"/>
    <lineage>
        <taxon>Eukaryota</taxon>
        <taxon>Metazoa</taxon>
        <taxon>Ecdysozoa</taxon>
        <taxon>Arthropoda</taxon>
        <taxon>Chelicerata</taxon>
        <taxon>Arachnida</taxon>
        <taxon>Araneae</taxon>
        <taxon>Araneomorphae</taxon>
        <taxon>Entelegynae</taxon>
        <taxon>Araneoidea</taxon>
        <taxon>Araneidae</taxon>
        <taxon>Araneus</taxon>
    </lineage>
</organism>
<comment type="caution">
    <text evidence="2">The sequence shown here is derived from an EMBL/GenBank/DDBJ whole genome shotgun (WGS) entry which is preliminary data.</text>
</comment>
<sequence>MTSTAAELAPPSPNLRATPTGDHLSTTDDLGCNRRHAGRVCSGIVFRSCDPPVQVKTHHYATAASDGWWEGRIYQCNEVGCDRTSVTQVSKEVLYVTEVILNRPPQWLVCQLHANELLRHIFAMDGTTNRSRSLTGEIRKLWPDARSSLVSSTPIEYTLCEVTNKKDLSMINCITKFEDKKLLTLQRKSVEDILEKFATQGAYNRERILSSM</sequence>
<dbReference type="OrthoDB" id="6617942at2759"/>
<keyword evidence="3" id="KW-1185">Reference proteome</keyword>
<gene>
    <name evidence="2" type="ORF">AVEN_5272_1</name>
</gene>
<dbReference type="EMBL" id="BGPR01024329">
    <property type="protein sequence ID" value="GBN92343.1"/>
    <property type="molecule type" value="Genomic_DNA"/>
</dbReference>
<evidence type="ECO:0000256" key="1">
    <source>
        <dbReference type="SAM" id="MobiDB-lite"/>
    </source>
</evidence>
<protein>
    <submittedName>
        <fullName evidence="2">Uncharacterized protein</fullName>
    </submittedName>
</protein>
<dbReference type="AlphaFoldDB" id="A0A4Y2SXG8"/>
<evidence type="ECO:0000313" key="2">
    <source>
        <dbReference type="EMBL" id="GBN92343.1"/>
    </source>
</evidence>
<name>A0A4Y2SXG8_ARAVE</name>
<dbReference type="Proteomes" id="UP000499080">
    <property type="component" value="Unassembled WGS sequence"/>
</dbReference>